<feature type="domain" description="TerD" evidence="2">
    <location>
        <begin position="1"/>
        <end position="160"/>
    </location>
</feature>
<proteinExistence type="inferred from homology"/>
<evidence type="ECO:0000256" key="1">
    <source>
        <dbReference type="ARBA" id="ARBA00008775"/>
    </source>
</evidence>
<feature type="domain" description="DUF2510" evidence="3">
    <location>
        <begin position="178"/>
        <end position="209"/>
    </location>
</feature>
<name>A0ABW6PSB9_9NOCA</name>
<evidence type="ECO:0000313" key="4">
    <source>
        <dbReference type="EMBL" id="MFF0545322.1"/>
    </source>
</evidence>
<comment type="similarity">
    <text evidence="1">Belongs to the CAPAB/TerDEXZ family.</text>
</comment>
<dbReference type="CDD" id="cd06974">
    <property type="entry name" value="TerD_like"/>
    <property type="match status" value="1"/>
</dbReference>
<evidence type="ECO:0000259" key="2">
    <source>
        <dbReference type="Pfam" id="PF02342"/>
    </source>
</evidence>
<organism evidence="4 5">
    <name type="scientific">Nocardia thailandica</name>
    <dbReference type="NCBI Taxonomy" id="257275"/>
    <lineage>
        <taxon>Bacteria</taxon>
        <taxon>Bacillati</taxon>
        <taxon>Actinomycetota</taxon>
        <taxon>Actinomycetes</taxon>
        <taxon>Mycobacteriales</taxon>
        <taxon>Nocardiaceae</taxon>
        <taxon>Nocardia</taxon>
    </lineage>
</organism>
<dbReference type="InterPro" id="IPR003325">
    <property type="entry name" value="TerD"/>
</dbReference>
<dbReference type="Pfam" id="PF10708">
    <property type="entry name" value="DUF2510"/>
    <property type="match status" value="1"/>
</dbReference>
<evidence type="ECO:0000313" key="5">
    <source>
        <dbReference type="Proteomes" id="UP001601444"/>
    </source>
</evidence>
<dbReference type="RefSeq" id="WP_387701767.1">
    <property type="nucleotide sequence ID" value="NZ_JBIAMX010000013.1"/>
</dbReference>
<dbReference type="EMBL" id="JBIAMX010000013">
    <property type="protein sequence ID" value="MFF0545322.1"/>
    <property type="molecule type" value="Genomic_DNA"/>
</dbReference>
<dbReference type="InterPro" id="IPR018929">
    <property type="entry name" value="DUF2510"/>
</dbReference>
<accession>A0ABW6PSB9</accession>
<dbReference type="InterPro" id="IPR051324">
    <property type="entry name" value="Stress/Tellurium_Resist"/>
</dbReference>
<gene>
    <name evidence="4" type="ORF">ACFYTF_21045</name>
</gene>
<dbReference type="PANTHER" id="PTHR32097">
    <property type="entry name" value="CAMP-BINDING PROTEIN 1-RELATED"/>
    <property type="match status" value="1"/>
</dbReference>
<dbReference type="Proteomes" id="UP001601444">
    <property type="component" value="Unassembled WGS sequence"/>
</dbReference>
<dbReference type="Gene3D" id="2.60.60.30">
    <property type="entry name" value="sav2460 like domains"/>
    <property type="match status" value="1"/>
</dbReference>
<dbReference type="PANTHER" id="PTHR32097:SF4">
    <property type="entry name" value="GENERAL STRESS PROTEIN 16U"/>
    <property type="match status" value="1"/>
</dbReference>
<sequence length="320" mass="34714">MKLVKGGNAQISASTVTAVLRWGAGREVDPQALLLGPSGRIRSDDDFVFFNAPEHPSGTVRLVDSGAGSATVHLALATVEPGVDRIVLTGSVEAGTFQEIPDLVLTVREDAGAPITVELSQPEPVSAIVFGEFYRRAGGWKFRNVGQGWNSGLRGLAEEFGVTVDDEPPAPASPAREPGWYPDESAAGTLRWWSGAAWSADTRPSVAPGRRLCTRCGRPVRAQAFGRVSPCRWCENDVSAFLRTWHDRAWQVLITTGPTGPAWDELWVSLRFQQIADSTAREALRPLAMAYVERLVAFAFADGEIDEPEIETFEATVRVL</sequence>
<comment type="caution">
    <text evidence="4">The sequence shown here is derived from an EMBL/GenBank/DDBJ whole genome shotgun (WGS) entry which is preliminary data.</text>
</comment>
<protein>
    <submittedName>
        <fullName evidence="4">TerD family protein</fullName>
    </submittedName>
</protein>
<dbReference type="Pfam" id="PF02342">
    <property type="entry name" value="TerD"/>
    <property type="match status" value="1"/>
</dbReference>
<reference evidence="4 5" key="1">
    <citation type="submission" date="2024-10" db="EMBL/GenBank/DDBJ databases">
        <title>The Natural Products Discovery Center: Release of the First 8490 Sequenced Strains for Exploring Actinobacteria Biosynthetic Diversity.</title>
        <authorList>
            <person name="Kalkreuter E."/>
            <person name="Kautsar S.A."/>
            <person name="Yang D."/>
            <person name="Bader C.D."/>
            <person name="Teijaro C.N."/>
            <person name="Fluegel L."/>
            <person name="Davis C.M."/>
            <person name="Simpson J.R."/>
            <person name="Lauterbach L."/>
            <person name="Steele A.D."/>
            <person name="Gui C."/>
            <person name="Meng S."/>
            <person name="Li G."/>
            <person name="Viehrig K."/>
            <person name="Ye F."/>
            <person name="Su P."/>
            <person name="Kiefer A.F."/>
            <person name="Nichols A."/>
            <person name="Cepeda A.J."/>
            <person name="Yan W."/>
            <person name="Fan B."/>
            <person name="Jiang Y."/>
            <person name="Adhikari A."/>
            <person name="Zheng C.-J."/>
            <person name="Schuster L."/>
            <person name="Cowan T.M."/>
            <person name="Smanski M.J."/>
            <person name="Chevrette M.G."/>
            <person name="De Carvalho L.P.S."/>
            <person name="Shen B."/>
        </authorList>
    </citation>
    <scope>NUCLEOTIDE SEQUENCE [LARGE SCALE GENOMIC DNA]</scope>
    <source>
        <strain evidence="4 5">NPDC004045</strain>
    </source>
</reference>
<evidence type="ECO:0000259" key="3">
    <source>
        <dbReference type="Pfam" id="PF10708"/>
    </source>
</evidence>
<keyword evidence="5" id="KW-1185">Reference proteome</keyword>